<dbReference type="GO" id="GO:0003677">
    <property type="term" value="F:DNA binding"/>
    <property type="evidence" value="ECO:0007669"/>
    <property type="project" value="InterPro"/>
</dbReference>
<evidence type="ECO:0000313" key="5">
    <source>
        <dbReference type="Proteomes" id="UP000288789"/>
    </source>
</evidence>
<dbReference type="Pfam" id="PF04542">
    <property type="entry name" value="Sigma70_r2"/>
    <property type="match status" value="1"/>
</dbReference>
<dbReference type="GO" id="GO:0006352">
    <property type="term" value="P:DNA-templated transcription initiation"/>
    <property type="evidence" value="ECO:0007669"/>
    <property type="project" value="InterPro"/>
</dbReference>
<dbReference type="Gene3D" id="1.10.10.10">
    <property type="entry name" value="Winged helix-like DNA-binding domain superfamily/Winged helix DNA-binding domain"/>
    <property type="match status" value="1"/>
</dbReference>
<dbReference type="OrthoDB" id="9780299at2"/>
<dbReference type="InterPro" id="IPR014284">
    <property type="entry name" value="RNA_pol_sigma-70_dom"/>
</dbReference>
<dbReference type="GO" id="GO:0016987">
    <property type="term" value="F:sigma factor activity"/>
    <property type="evidence" value="ECO:0007669"/>
    <property type="project" value="InterPro"/>
</dbReference>
<evidence type="ECO:0000259" key="3">
    <source>
        <dbReference type="Pfam" id="PF20239"/>
    </source>
</evidence>
<dbReference type="Proteomes" id="UP000288789">
    <property type="component" value="Unassembled WGS sequence"/>
</dbReference>
<proteinExistence type="predicted"/>
<dbReference type="RefSeq" id="WP_128352400.1">
    <property type="nucleotide sequence ID" value="NZ_RSFE01000005.1"/>
</dbReference>
<dbReference type="SUPFAM" id="SSF88946">
    <property type="entry name" value="Sigma2 domain of RNA polymerase sigma factors"/>
    <property type="match status" value="1"/>
</dbReference>
<dbReference type="InterPro" id="IPR007627">
    <property type="entry name" value="RNA_pol_sigma70_r2"/>
</dbReference>
<protein>
    <submittedName>
        <fullName evidence="4">RNA polymerase sigma factor</fullName>
    </submittedName>
</protein>
<gene>
    <name evidence="4" type="ORF">EGC76_07665</name>
</gene>
<comment type="caution">
    <text evidence="4">The sequence shown here is derived from an EMBL/GenBank/DDBJ whole genome shotgun (WGS) entry which is preliminary data.</text>
</comment>
<dbReference type="Pfam" id="PF08281">
    <property type="entry name" value="Sigma70_r4_2"/>
    <property type="match status" value="1"/>
</dbReference>
<reference evidence="4 5" key="1">
    <citation type="submission" date="2018-12" db="EMBL/GenBank/DDBJ databases">
        <authorList>
            <person name="Li A."/>
            <person name="Zhang M."/>
            <person name="Zhu H."/>
        </authorList>
    </citation>
    <scope>NUCLEOTIDE SEQUENCE [LARGE SCALE GENOMIC DNA]</scope>
    <source>
        <strain evidence="4 5">R04H25</strain>
    </source>
</reference>
<evidence type="ECO:0000259" key="2">
    <source>
        <dbReference type="Pfam" id="PF08281"/>
    </source>
</evidence>
<feature type="domain" description="DUF6596" evidence="3">
    <location>
        <begin position="180"/>
        <end position="278"/>
    </location>
</feature>
<dbReference type="PANTHER" id="PTHR47756:SF2">
    <property type="entry name" value="BLL6612 PROTEIN"/>
    <property type="match status" value="1"/>
</dbReference>
<dbReference type="EMBL" id="RSFE01000005">
    <property type="protein sequence ID" value="RWU09494.1"/>
    <property type="molecule type" value="Genomic_DNA"/>
</dbReference>
<dbReference type="NCBIfam" id="TIGR02937">
    <property type="entry name" value="sigma70-ECF"/>
    <property type="match status" value="1"/>
</dbReference>
<dbReference type="Pfam" id="PF20239">
    <property type="entry name" value="DUF6596"/>
    <property type="match status" value="1"/>
</dbReference>
<dbReference type="SUPFAM" id="SSF48452">
    <property type="entry name" value="TPR-like"/>
    <property type="match status" value="1"/>
</dbReference>
<dbReference type="SUPFAM" id="SSF88659">
    <property type="entry name" value="Sigma3 and sigma4 domains of RNA polymerase sigma factors"/>
    <property type="match status" value="1"/>
</dbReference>
<accession>A0A443YZ37</accession>
<evidence type="ECO:0000313" key="4">
    <source>
        <dbReference type="EMBL" id="RWU09494.1"/>
    </source>
</evidence>
<dbReference type="AlphaFoldDB" id="A0A443YZ37"/>
<feature type="domain" description="RNA polymerase sigma factor 70 region 4 type 2" evidence="2">
    <location>
        <begin position="111"/>
        <end position="162"/>
    </location>
</feature>
<dbReference type="InterPro" id="IPR013324">
    <property type="entry name" value="RNA_pol_sigma_r3/r4-like"/>
</dbReference>
<dbReference type="InterPro" id="IPR046531">
    <property type="entry name" value="DUF6596"/>
</dbReference>
<dbReference type="InterPro" id="IPR013325">
    <property type="entry name" value="RNA_pol_sigma_r2"/>
</dbReference>
<keyword evidence="5" id="KW-1185">Reference proteome</keyword>
<organism evidence="4 5">
    <name type="scientific">Pseudidiomarina gelatinasegens</name>
    <dbReference type="NCBI Taxonomy" id="2487740"/>
    <lineage>
        <taxon>Bacteria</taxon>
        <taxon>Pseudomonadati</taxon>
        <taxon>Pseudomonadota</taxon>
        <taxon>Gammaproteobacteria</taxon>
        <taxon>Alteromonadales</taxon>
        <taxon>Idiomarinaceae</taxon>
        <taxon>Pseudidiomarina</taxon>
    </lineage>
</organism>
<dbReference type="Gene3D" id="1.10.1740.10">
    <property type="match status" value="1"/>
</dbReference>
<dbReference type="PANTHER" id="PTHR47756">
    <property type="entry name" value="BLL6612 PROTEIN-RELATED"/>
    <property type="match status" value="1"/>
</dbReference>
<dbReference type="InterPro" id="IPR011990">
    <property type="entry name" value="TPR-like_helical_dom_sf"/>
</dbReference>
<evidence type="ECO:0000259" key="1">
    <source>
        <dbReference type="Pfam" id="PF04542"/>
    </source>
</evidence>
<feature type="domain" description="RNA polymerase sigma-70 region 2" evidence="1">
    <location>
        <begin position="13"/>
        <end position="80"/>
    </location>
</feature>
<sequence length="412" mass="46669">MPGLSTEQQIALIYQHESRRILATLIRLLGDFELAEEALQDAFSAALTQWRSDGIPDQPRAWLISTGRFKAIDKLRRDQRFRELQPSLNLLAQDEVPLTARAIEDDQLRLIFTCCHPTLAEPARVALTLREVCGMTTEQIAQAFLLSTQTVAQRIVRAKKKIRQARISFEIPETTQMAERLDAVLQVIYLVFNEGYLCSSGDTLINSKLMAEALRLARQLVRDIQHTEAQGLLALMLFQHARHCARLADDGRLLTLEEQNRELWNSAQIQEADTLLRDILPRADIGRFTLQAAIAGLHADAKSFAHTDWREILAFYDLLLQRHPSPIVALNRAVVVSKTSGPQAALQLVDELHRSGVLSDYRLLHVFHADLLRQLGDNHAAEQSYHRALALTLQDAERAFLYEQLNRLDTSI</sequence>
<dbReference type="InterPro" id="IPR013249">
    <property type="entry name" value="RNA_pol_sigma70_r4_t2"/>
</dbReference>
<name>A0A443YZ37_9GAMM</name>
<dbReference type="InterPro" id="IPR036388">
    <property type="entry name" value="WH-like_DNA-bd_sf"/>
</dbReference>